<dbReference type="PANTHER" id="PTHR43662:SF2">
    <property type="entry name" value="DUF1996 DOMAIN-CONTAINING PROTEIN"/>
    <property type="match status" value="1"/>
</dbReference>
<dbReference type="EMBL" id="NPIC01000005">
    <property type="protein sequence ID" value="RDL36013.1"/>
    <property type="molecule type" value="Genomic_DNA"/>
</dbReference>
<accession>A0A370TKG7</accession>
<dbReference type="OrthoDB" id="74764at2759"/>
<name>A0A370TKG7_9HELO</name>
<dbReference type="AlphaFoldDB" id="A0A370TKG7"/>
<evidence type="ECO:0000313" key="3">
    <source>
        <dbReference type="EMBL" id="RDL36013.1"/>
    </source>
</evidence>
<feature type="signal peptide" evidence="1">
    <location>
        <begin position="1"/>
        <end position="18"/>
    </location>
</feature>
<dbReference type="InterPro" id="IPR018535">
    <property type="entry name" value="DUF1996"/>
</dbReference>
<dbReference type="STRING" id="2656787.A0A370TKG7"/>
<feature type="chain" id="PRO_5016819685" description="DUF1996 domain-containing protein" evidence="1">
    <location>
        <begin position="19"/>
        <end position="106"/>
    </location>
</feature>
<dbReference type="Pfam" id="PF09362">
    <property type="entry name" value="DUF1996"/>
    <property type="match status" value="1"/>
</dbReference>
<organism evidence="3 4">
    <name type="scientific">Venustampulla echinocandica</name>
    <dbReference type="NCBI Taxonomy" id="2656787"/>
    <lineage>
        <taxon>Eukaryota</taxon>
        <taxon>Fungi</taxon>
        <taxon>Dikarya</taxon>
        <taxon>Ascomycota</taxon>
        <taxon>Pezizomycotina</taxon>
        <taxon>Leotiomycetes</taxon>
        <taxon>Helotiales</taxon>
        <taxon>Pleuroascaceae</taxon>
        <taxon>Venustampulla</taxon>
    </lineage>
</organism>
<sequence length="106" mass="11606">MKWSSVIALALSATSVHAMLRFSCSQLVVDRLDPLVNPGAVGSLICTRLLEECNAFNTSMHPENDLPAFSTCTSCTFSEDFSNHCTAALYFRARNGTFKRVPLMGN</sequence>
<reference evidence="3 4" key="1">
    <citation type="journal article" date="2018" name="IMA Fungus">
        <title>IMA Genome-F 9: Draft genome sequence of Annulohypoxylon stygium, Aspergillus mulundensis, Berkeleyomyces basicola (syn. Thielaviopsis basicola), Ceratocystis smalleyi, two Cercospora beticola strains, Coleophoma cylindrospora, Fusarium fracticaudum, Phialophora cf. hyalina, and Morchella septimelata.</title>
        <authorList>
            <person name="Wingfield B.D."/>
            <person name="Bills G.F."/>
            <person name="Dong Y."/>
            <person name="Huang W."/>
            <person name="Nel W.J."/>
            <person name="Swalarsk-Parry B.S."/>
            <person name="Vaghefi N."/>
            <person name="Wilken P.M."/>
            <person name="An Z."/>
            <person name="de Beer Z.W."/>
            <person name="De Vos L."/>
            <person name="Chen L."/>
            <person name="Duong T.A."/>
            <person name="Gao Y."/>
            <person name="Hammerbacher A."/>
            <person name="Kikkert J.R."/>
            <person name="Li Y."/>
            <person name="Li H."/>
            <person name="Li K."/>
            <person name="Li Q."/>
            <person name="Liu X."/>
            <person name="Ma X."/>
            <person name="Naidoo K."/>
            <person name="Pethybridge S.J."/>
            <person name="Sun J."/>
            <person name="Steenkamp E.T."/>
            <person name="van der Nest M.A."/>
            <person name="van Wyk S."/>
            <person name="Wingfield M.J."/>
            <person name="Xiong C."/>
            <person name="Yue Q."/>
            <person name="Zhang X."/>
        </authorList>
    </citation>
    <scope>NUCLEOTIDE SEQUENCE [LARGE SCALE GENOMIC DNA]</scope>
    <source>
        <strain evidence="3 4">BP 5553</strain>
    </source>
</reference>
<protein>
    <recommendedName>
        <fullName evidence="2">DUF1996 domain-containing protein</fullName>
    </recommendedName>
</protein>
<evidence type="ECO:0000256" key="1">
    <source>
        <dbReference type="SAM" id="SignalP"/>
    </source>
</evidence>
<dbReference type="PANTHER" id="PTHR43662">
    <property type="match status" value="1"/>
</dbReference>
<evidence type="ECO:0000313" key="4">
    <source>
        <dbReference type="Proteomes" id="UP000254866"/>
    </source>
</evidence>
<dbReference type="RefSeq" id="XP_031868669.1">
    <property type="nucleotide sequence ID" value="XM_032015248.1"/>
</dbReference>
<evidence type="ECO:0000259" key="2">
    <source>
        <dbReference type="Pfam" id="PF09362"/>
    </source>
</evidence>
<dbReference type="GeneID" id="43599474"/>
<dbReference type="Proteomes" id="UP000254866">
    <property type="component" value="Unassembled WGS sequence"/>
</dbReference>
<keyword evidence="1" id="KW-0732">Signal</keyword>
<proteinExistence type="predicted"/>
<keyword evidence="4" id="KW-1185">Reference proteome</keyword>
<gene>
    <name evidence="3" type="ORF">BP5553_06625</name>
</gene>
<feature type="domain" description="DUF1996" evidence="2">
    <location>
        <begin position="33"/>
        <end position="104"/>
    </location>
</feature>
<comment type="caution">
    <text evidence="3">The sequence shown here is derived from an EMBL/GenBank/DDBJ whole genome shotgun (WGS) entry which is preliminary data.</text>
</comment>